<dbReference type="EC" id="2.1.2.2" evidence="2"/>
<evidence type="ECO:0000256" key="4">
    <source>
        <dbReference type="ARBA" id="ARBA00022755"/>
    </source>
</evidence>
<dbReference type="PANTHER" id="PTHR43369">
    <property type="entry name" value="PHOSPHORIBOSYLGLYCINAMIDE FORMYLTRANSFERASE"/>
    <property type="match status" value="1"/>
</dbReference>
<evidence type="ECO:0000256" key="2">
    <source>
        <dbReference type="ARBA" id="ARBA00012254"/>
    </source>
</evidence>
<reference evidence="6 7" key="1">
    <citation type="submission" date="2023-07" db="EMBL/GenBank/DDBJ databases">
        <title>Genomic Encyclopedia of Type Strains, Phase IV (KMG-IV): sequencing the most valuable type-strain genomes for metagenomic binning, comparative biology and taxonomic classification.</title>
        <authorList>
            <person name="Goeker M."/>
        </authorList>
    </citation>
    <scope>NUCLEOTIDE SEQUENCE [LARGE SCALE GENOMIC DNA]</scope>
    <source>
        <strain evidence="6 7">DSM 100301</strain>
    </source>
</reference>
<sequence length="276" mass="30699">MIKCERWALITSTHVRHRYFANVLSSHPLVNLIVIEPKMPSLHTPNSSEDSALLEAYFAAREASEINLLSAGRSWDLQQSLEVLRVQAGSINDQEIVDRLISHGIDHCLVFGCSWLKAPWLQAFPGRMFNLHLGLSPYYRGAATNFWPLHDGLPEYVGATVHRIDAGIDTGPILFHVRPDPVEGDDSHSLGNKTIAKSVKALRGQLERLTTVGAVRQLPGIHNGRTFRTSDFNASTLRIMLARLASGMMASYVGDLVGRASRVDLVEEYQPIGRRR</sequence>
<evidence type="ECO:0000313" key="7">
    <source>
        <dbReference type="Proteomes" id="UP001235269"/>
    </source>
</evidence>
<organism evidence="6 7">
    <name type="scientific">Rhizobium paknamense</name>
    <dbReference type="NCBI Taxonomy" id="1206817"/>
    <lineage>
        <taxon>Bacteria</taxon>
        <taxon>Pseudomonadati</taxon>
        <taxon>Pseudomonadota</taxon>
        <taxon>Alphaproteobacteria</taxon>
        <taxon>Hyphomicrobiales</taxon>
        <taxon>Rhizobiaceae</taxon>
        <taxon>Rhizobium/Agrobacterium group</taxon>
        <taxon>Rhizobium</taxon>
    </lineage>
</organism>
<name>A0ABU0IJC7_9HYPH</name>
<dbReference type="InterPro" id="IPR002376">
    <property type="entry name" value="Formyl_transf_N"/>
</dbReference>
<gene>
    <name evidence="6" type="ORF">QO005_004698</name>
</gene>
<dbReference type="SUPFAM" id="SSF53328">
    <property type="entry name" value="Formyltransferase"/>
    <property type="match status" value="1"/>
</dbReference>
<dbReference type="EMBL" id="JAUSWH010000030">
    <property type="protein sequence ID" value="MDQ0458337.1"/>
    <property type="molecule type" value="Genomic_DNA"/>
</dbReference>
<dbReference type="PANTHER" id="PTHR43369:SF2">
    <property type="entry name" value="PHOSPHORIBOSYLGLYCINAMIDE FORMYLTRANSFERASE"/>
    <property type="match status" value="1"/>
</dbReference>
<accession>A0ABU0IJC7</accession>
<protein>
    <recommendedName>
        <fullName evidence="2">phosphoribosylglycinamide formyltransferase 1</fullName>
        <ecNumber evidence="2">2.1.2.2</ecNumber>
    </recommendedName>
</protein>
<keyword evidence="3" id="KW-0808">Transferase</keyword>
<comment type="pathway">
    <text evidence="1">Purine metabolism; IMP biosynthesis via de novo pathway; N(2)-formyl-N(1)-(5-phospho-D-ribosyl)glycinamide from N(1)-(5-phospho-D-ribosyl)glycinamide (10-formyl THF route): step 1/1.</text>
</comment>
<keyword evidence="7" id="KW-1185">Reference proteome</keyword>
<dbReference type="Proteomes" id="UP001235269">
    <property type="component" value="Unassembled WGS sequence"/>
</dbReference>
<dbReference type="RefSeq" id="WP_370878149.1">
    <property type="nucleotide sequence ID" value="NZ_JAUSWH010000030.1"/>
</dbReference>
<evidence type="ECO:0000259" key="5">
    <source>
        <dbReference type="Pfam" id="PF00551"/>
    </source>
</evidence>
<feature type="domain" description="Formyl transferase N-terminal" evidence="5">
    <location>
        <begin position="86"/>
        <end position="202"/>
    </location>
</feature>
<proteinExistence type="predicted"/>
<keyword evidence="4" id="KW-0658">Purine biosynthesis</keyword>
<comment type="caution">
    <text evidence="6">The sequence shown here is derived from an EMBL/GenBank/DDBJ whole genome shotgun (WGS) entry which is preliminary data.</text>
</comment>
<dbReference type="Pfam" id="PF00551">
    <property type="entry name" value="Formyl_trans_N"/>
    <property type="match status" value="1"/>
</dbReference>
<dbReference type="InterPro" id="IPR036477">
    <property type="entry name" value="Formyl_transf_N_sf"/>
</dbReference>
<evidence type="ECO:0000256" key="1">
    <source>
        <dbReference type="ARBA" id="ARBA00005054"/>
    </source>
</evidence>
<dbReference type="Gene3D" id="3.40.50.170">
    <property type="entry name" value="Formyl transferase, N-terminal domain"/>
    <property type="match status" value="1"/>
</dbReference>
<evidence type="ECO:0000256" key="3">
    <source>
        <dbReference type="ARBA" id="ARBA00022679"/>
    </source>
</evidence>
<evidence type="ECO:0000313" key="6">
    <source>
        <dbReference type="EMBL" id="MDQ0458337.1"/>
    </source>
</evidence>